<evidence type="ECO:0000313" key="2">
    <source>
        <dbReference type="Proteomes" id="UP001060215"/>
    </source>
</evidence>
<comment type="caution">
    <text evidence="1">The sequence shown here is derived from an EMBL/GenBank/DDBJ whole genome shotgun (WGS) entry which is preliminary data.</text>
</comment>
<organism evidence="1 2">
    <name type="scientific">Camellia lanceoleosa</name>
    <dbReference type="NCBI Taxonomy" id="1840588"/>
    <lineage>
        <taxon>Eukaryota</taxon>
        <taxon>Viridiplantae</taxon>
        <taxon>Streptophyta</taxon>
        <taxon>Embryophyta</taxon>
        <taxon>Tracheophyta</taxon>
        <taxon>Spermatophyta</taxon>
        <taxon>Magnoliopsida</taxon>
        <taxon>eudicotyledons</taxon>
        <taxon>Gunneridae</taxon>
        <taxon>Pentapetalae</taxon>
        <taxon>asterids</taxon>
        <taxon>Ericales</taxon>
        <taxon>Theaceae</taxon>
        <taxon>Camellia</taxon>
    </lineage>
</organism>
<name>A0ACC0H5Q7_9ERIC</name>
<proteinExistence type="predicted"/>
<sequence>MADVEYKCFVGGLAWTTDDQSLERAFSQFGEVIESKIDSELLLIAEFDGGAMNDVGLSLRLVPKNLCLSHNKNDDVF</sequence>
<accession>A0ACC0H5Q7</accession>
<keyword evidence="2" id="KW-1185">Reference proteome</keyword>
<dbReference type="Proteomes" id="UP001060215">
    <property type="component" value="Chromosome 7"/>
</dbReference>
<dbReference type="EMBL" id="CM045764">
    <property type="protein sequence ID" value="KAI8008254.1"/>
    <property type="molecule type" value="Genomic_DNA"/>
</dbReference>
<evidence type="ECO:0000313" key="1">
    <source>
        <dbReference type="EMBL" id="KAI8008254.1"/>
    </source>
</evidence>
<reference evidence="1 2" key="1">
    <citation type="journal article" date="2022" name="Plant J.">
        <title>Chromosome-level genome of Camellia lanceoleosa provides a valuable resource for understanding genome evolution and self-incompatibility.</title>
        <authorList>
            <person name="Gong W."/>
            <person name="Xiao S."/>
            <person name="Wang L."/>
            <person name="Liao Z."/>
            <person name="Chang Y."/>
            <person name="Mo W."/>
            <person name="Hu G."/>
            <person name="Li W."/>
            <person name="Zhao G."/>
            <person name="Zhu H."/>
            <person name="Hu X."/>
            <person name="Ji K."/>
            <person name="Xiang X."/>
            <person name="Song Q."/>
            <person name="Yuan D."/>
            <person name="Jin S."/>
            <person name="Zhang L."/>
        </authorList>
    </citation>
    <scope>NUCLEOTIDE SEQUENCE [LARGE SCALE GENOMIC DNA]</scope>
    <source>
        <strain evidence="1">SQ_2022a</strain>
    </source>
</reference>
<protein>
    <submittedName>
        <fullName evidence="1">Glycine-rich RNA-binding protein blt801</fullName>
    </submittedName>
</protein>
<gene>
    <name evidence="1" type="ORF">LOK49_LG07G00250</name>
</gene>